<dbReference type="CDD" id="cd06261">
    <property type="entry name" value="TM_PBP2"/>
    <property type="match status" value="1"/>
</dbReference>
<feature type="transmembrane region" description="Helical" evidence="7">
    <location>
        <begin position="26"/>
        <end position="49"/>
    </location>
</feature>
<feature type="domain" description="ABC transmembrane type-1" evidence="9">
    <location>
        <begin position="90"/>
        <end position="292"/>
    </location>
</feature>
<dbReference type="EMBL" id="LLKB01000005">
    <property type="protein sequence ID" value="KQC85600.1"/>
    <property type="molecule type" value="Genomic_DNA"/>
</dbReference>
<comment type="subcellular location">
    <subcellularLocation>
        <location evidence="1 7">Cell membrane</location>
        <topology evidence="1 7">Multi-pass membrane protein</topology>
    </subcellularLocation>
</comment>
<evidence type="ECO:0000256" key="5">
    <source>
        <dbReference type="ARBA" id="ARBA00022989"/>
    </source>
</evidence>
<feature type="transmembrane region" description="Helical" evidence="7">
    <location>
        <begin position="123"/>
        <end position="144"/>
    </location>
</feature>
<dbReference type="Pfam" id="PF00528">
    <property type="entry name" value="BPD_transp_1"/>
    <property type="match status" value="1"/>
</dbReference>
<evidence type="ECO:0000256" key="1">
    <source>
        <dbReference type="ARBA" id="ARBA00004651"/>
    </source>
</evidence>
<evidence type="ECO:0000313" key="11">
    <source>
        <dbReference type="Proteomes" id="UP000050833"/>
    </source>
</evidence>
<dbReference type="GO" id="GO:0005886">
    <property type="term" value="C:plasma membrane"/>
    <property type="evidence" value="ECO:0007669"/>
    <property type="project" value="UniProtKB-SubCell"/>
</dbReference>
<feature type="transmembrane region" description="Helical" evidence="7">
    <location>
        <begin position="278"/>
        <end position="298"/>
    </location>
</feature>
<dbReference type="PANTHER" id="PTHR43227:SF3">
    <property type="entry name" value="BINDING-PROTEIN-DEPENDENT TRANSPORT SYSTEMS INNER MEMBRANE COMPONENT"/>
    <property type="match status" value="1"/>
</dbReference>
<feature type="compositionally biased region" description="Basic and acidic residues" evidence="8">
    <location>
        <begin position="318"/>
        <end position="328"/>
    </location>
</feature>
<dbReference type="PANTHER" id="PTHR43227">
    <property type="entry name" value="BLL4140 PROTEIN"/>
    <property type="match status" value="1"/>
</dbReference>
<dbReference type="AlphaFoldDB" id="A0AAW3JTX7"/>
<accession>A0AAW3JTX7</accession>
<keyword evidence="2 7" id="KW-0813">Transport</keyword>
<dbReference type="InterPro" id="IPR000515">
    <property type="entry name" value="MetI-like"/>
</dbReference>
<evidence type="ECO:0000259" key="9">
    <source>
        <dbReference type="PROSITE" id="PS50928"/>
    </source>
</evidence>
<evidence type="ECO:0000256" key="7">
    <source>
        <dbReference type="RuleBase" id="RU363032"/>
    </source>
</evidence>
<evidence type="ECO:0000256" key="8">
    <source>
        <dbReference type="SAM" id="MobiDB-lite"/>
    </source>
</evidence>
<dbReference type="InterPro" id="IPR035906">
    <property type="entry name" value="MetI-like_sf"/>
</dbReference>
<comment type="caution">
    <text evidence="10">The sequence shown here is derived from an EMBL/GenBank/DDBJ whole genome shotgun (WGS) entry which is preliminary data.</text>
</comment>
<dbReference type="SUPFAM" id="SSF161098">
    <property type="entry name" value="MetI-like"/>
    <property type="match status" value="1"/>
</dbReference>
<keyword evidence="11" id="KW-1185">Reference proteome</keyword>
<keyword evidence="6 7" id="KW-0472">Membrane</keyword>
<evidence type="ECO:0000256" key="6">
    <source>
        <dbReference type="ARBA" id="ARBA00023136"/>
    </source>
</evidence>
<evidence type="ECO:0000256" key="3">
    <source>
        <dbReference type="ARBA" id="ARBA00022475"/>
    </source>
</evidence>
<feature type="transmembrane region" description="Helical" evidence="7">
    <location>
        <begin position="183"/>
        <end position="201"/>
    </location>
</feature>
<dbReference type="Gene3D" id="1.10.3720.10">
    <property type="entry name" value="MetI-like"/>
    <property type="match status" value="1"/>
</dbReference>
<feature type="region of interest" description="Disordered" evidence="8">
    <location>
        <begin position="309"/>
        <end position="340"/>
    </location>
</feature>
<sequence length="340" mass="37741">MTKEEKEQLKQLKKGAKPGKLAKRDAITGVLFISPWIVGAILFLAYPLITSFRYALNNISITPLGMNFNFVGYGNFTQILLSESDFVTNLIDYVVSTVISVPIIVVFALIISMMLNQKIKGKGFFRLIFFLPVIIVSGPILGMLNAQGAGSITSIDTQAITEAIKGFMPAALATPISKLFENMVTILWYSGVQILIFLSALQKIDRSMYEAAKIDGGSGWECFWKITLPNIKPMILLNIVYTIVFISNNDQNSIIGLIKTAMFSGTEEKGYGYASAMAWLYSVVVLLIVGLFSLVFLAKKDVYEKQVKRAKKAHKKEQRQLKKIERRSARNAKKNAKAAA</sequence>
<proteinExistence type="inferred from homology"/>
<feature type="compositionally biased region" description="Basic residues" evidence="8">
    <location>
        <begin position="329"/>
        <end position="340"/>
    </location>
</feature>
<keyword evidence="4 7" id="KW-0812">Transmembrane</keyword>
<evidence type="ECO:0000313" key="10">
    <source>
        <dbReference type="EMBL" id="KQC85600.1"/>
    </source>
</evidence>
<protein>
    <submittedName>
        <fullName evidence="10">ABC transporter permease</fullName>
    </submittedName>
</protein>
<keyword evidence="3" id="KW-1003">Cell membrane</keyword>
<dbReference type="InterPro" id="IPR050809">
    <property type="entry name" value="UgpAE/MalFG_permease"/>
</dbReference>
<dbReference type="Proteomes" id="UP000050833">
    <property type="component" value="Unassembled WGS sequence"/>
</dbReference>
<feature type="transmembrane region" description="Helical" evidence="7">
    <location>
        <begin position="90"/>
        <end position="111"/>
    </location>
</feature>
<dbReference type="PROSITE" id="PS50928">
    <property type="entry name" value="ABC_TM1"/>
    <property type="match status" value="1"/>
</dbReference>
<keyword evidence="5 7" id="KW-1133">Transmembrane helix</keyword>
<name>A0AAW3JTX7_9FIRM</name>
<evidence type="ECO:0000256" key="4">
    <source>
        <dbReference type="ARBA" id="ARBA00022692"/>
    </source>
</evidence>
<organism evidence="10 11">
    <name type="scientific">Butyribacter intestini</name>
    <dbReference type="NCBI Taxonomy" id="1703332"/>
    <lineage>
        <taxon>Bacteria</taxon>
        <taxon>Bacillati</taxon>
        <taxon>Bacillota</taxon>
        <taxon>Clostridia</taxon>
        <taxon>Lachnospirales</taxon>
        <taxon>Lachnospiraceae</taxon>
        <taxon>Butyribacter</taxon>
    </lineage>
</organism>
<evidence type="ECO:0000256" key="2">
    <source>
        <dbReference type="ARBA" id="ARBA00022448"/>
    </source>
</evidence>
<gene>
    <name evidence="10" type="ORF">APZ18_09110</name>
</gene>
<comment type="similarity">
    <text evidence="7">Belongs to the binding-protein-dependent transport system permease family.</text>
</comment>
<reference evidence="10 11" key="1">
    <citation type="submission" date="2015-10" db="EMBL/GenBank/DDBJ databases">
        <title>Butyribacter intestini gen. nov., sp. nov., a butyric acid-producing bacterium of the family Lachnospiraceae isolated from the human faeces.</title>
        <authorList>
            <person name="Zou Y."/>
            <person name="Xue W."/>
            <person name="Luo G."/>
            <person name="Lv M."/>
        </authorList>
    </citation>
    <scope>NUCLEOTIDE SEQUENCE [LARGE SCALE GENOMIC DNA]</scope>
    <source>
        <strain evidence="10 11">TF01-11</strain>
    </source>
</reference>
<dbReference type="GO" id="GO:0055085">
    <property type="term" value="P:transmembrane transport"/>
    <property type="evidence" value="ECO:0007669"/>
    <property type="project" value="InterPro"/>
</dbReference>